<gene>
    <name evidence="6" type="ORF">COS11_06105</name>
</gene>
<evidence type="ECO:0000313" key="7">
    <source>
        <dbReference type="Proteomes" id="UP000228886"/>
    </source>
</evidence>
<evidence type="ECO:0000256" key="3">
    <source>
        <dbReference type="ARBA" id="ARBA00022989"/>
    </source>
</evidence>
<dbReference type="EMBL" id="PETL01000292">
    <property type="protein sequence ID" value="PIV63688.1"/>
    <property type="molecule type" value="Genomic_DNA"/>
</dbReference>
<protein>
    <recommendedName>
        <fullName evidence="5">Probable membrane transporter protein</fullName>
    </recommendedName>
</protein>
<evidence type="ECO:0000256" key="1">
    <source>
        <dbReference type="ARBA" id="ARBA00004141"/>
    </source>
</evidence>
<dbReference type="Proteomes" id="UP000228886">
    <property type="component" value="Unassembled WGS sequence"/>
</dbReference>
<name>A0A2M7E7M2_9BACT</name>
<dbReference type="PANTHER" id="PTHR43701">
    <property type="entry name" value="MEMBRANE TRANSPORTER PROTEIN MJ0441-RELATED"/>
    <property type="match status" value="1"/>
</dbReference>
<dbReference type="InterPro" id="IPR051598">
    <property type="entry name" value="TSUP/Inactive_protease-like"/>
</dbReference>
<feature type="transmembrane region" description="Helical" evidence="5">
    <location>
        <begin position="49"/>
        <end position="65"/>
    </location>
</feature>
<dbReference type="AlphaFoldDB" id="A0A2M7E7M2"/>
<reference evidence="7" key="1">
    <citation type="submission" date="2017-09" db="EMBL/GenBank/DDBJ databases">
        <title>Depth-based differentiation of microbial function through sediment-hosted aquifers and enrichment of novel symbionts in the deep terrestrial subsurface.</title>
        <authorList>
            <person name="Probst A.J."/>
            <person name="Ladd B."/>
            <person name="Jarett J.K."/>
            <person name="Geller-Mcgrath D.E."/>
            <person name="Sieber C.M.K."/>
            <person name="Emerson J.B."/>
            <person name="Anantharaman K."/>
            <person name="Thomas B.C."/>
            <person name="Malmstrom R."/>
            <person name="Stieglmeier M."/>
            <person name="Klingl A."/>
            <person name="Woyke T."/>
            <person name="Ryan C.M."/>
            <person name="Banfield J.F."/>
        </authorList>
    </citation>
    <scope>NUCLEOTIDE SEQUENCE [LARGE SCALE GENOMIC DNA]</scope>
</reference>
<keyword evidence="2 5" id="KW-0812">Transmembrane</keyword>
<feature type="transmembrane region" description="Helical" evidence="5">
    <location>
        <begin position="100"/>
        <end position="118"/>
    </location>
</feature>
<evidence type="ECO:0000256" key="5">
    <source>
        <dbReference type="RuleBase" id="RU363041"/>
    </source>
</evidence>
<comment type="similarity">
    <text evidence="5">Belongs to the 4-toluene sulfonate uptake permease (TSUP) (TC 2.A.102) family.</text>
</comment>
<evidence type="ECO:0000313" key="6">
    <source>
        <dbReference type="EMBL" id="PIV63688.1"/>
    </source>
</evidence>
<comment type="subcellular location">
    <subcellularLocation>
        <location evidence="5">Cell membrane</location>
        <topology evidence="5">Multi-pass membrane protein</topology>
    </subcellularLocation>
    <subcellularLocation>
        <location evidence="1">Membrane</location>
        <topology evidence="1">Multi-pass membrane protein</topology>
    </subcellularLocation>
</comment>
<dbReference type="GO" id="GO:0005886">
    <property type="term" value="C:plasma membrane"/>
    <property type="evidence" value="ECO:0007669"/>
    <property type="project" value="UniProtKB-SubCell"/>
</dbReference>
<evidence type="ECO:0000256" key="4">
    <source>
        <dbReference type="ARBA" id="ARBA00023136"/>
    </source>
</evidence>
<feature type="transmembrane region" description="Helical" evidence="5">
    <location>
        <begin position="6"/>
        <end position="37"/>
    </location>
</feature>
<dbReference type="InterPro" id="IPR002781">
    <property type="entry name" value="TM_pro_TauE-like"/>
</dbReference>
<organism evidence="6 7">
    <name type="scientific">bacterium (Candidatus Ratteibacteria) CG01_land_8_20_14_3_00_40_19</name>
    <dbReference type="NCBI Taxonomy" id="2014290"/>
    <lineage>
        <taxon>Bacteria</taxon>
        <taxon>Candidatus Ratteibacteria</taxon>
    </lineage>
</organism>
<proteinExistence type="inferred from homology"/>
<accession>A0A2M7E7M2</accession>
<dbReference type="Pfam" id="PF01925">
    <property type="entry name" value="TauE"/>
    <property type="match status" value="1"/>
</dbReference>
<keyword evidence="5" id="KW-1003">Cell membrane</keyword>
<comment type="caution">
    <text evidence="6">The sequence shown here is derived from an EMBL/GenBank/DDBJ whole genome shotgun (WGS) entry which is preliminary data.</text>
</comment>
<evidence type="ECO:0000256" key="2">
    <source>
        <dbReference type="ARBA" id="ARBA00022692"/>
    </source>
</evidence>
<keyword evidence="4 5" id="KW-0472">Membrane</keyword>
<dbReference type="PANTHER" id="PTHR43701:SF2">
    <property type="entry name" value="MEMBRANE TRANSPORTER PROTEIN YJNA-RELATED"/>
    <property type="match status" value="1"/>
</dbReference>
<sequence length="119" mass="12678">MLNLFLYIAVGVLAGMLSGLLGIGGAVIIVPCLIYIFGFSQHTAQGTTLAMLLPPIGLLAVWVYYKQGYINIPVAGLMCLGFVLGGYLGAKFAIGFSEVILRKIFGICLLMIAGYMIIK</sequence>
<keyword evidence="3 5" id="KW-1133">Transmembrane helix</keyword>
<feature type="transmembrane region" description="Helical" evidence="5">
    <location>
        <begin position="71"/>
        <end position="88"/>
    </location>
</feature>